<dbReference type="AlphaFoldDB" id="A0A9E7PNW6"/>
<keyword evidence="1" id="KW-0175">Coiled coil</keyword>
<protein>
    <submittedName>
        <fullName evidence="2">Chromosome assembly protein</fullName>
    </submittedName>
</protein>
<evidence type="ECO:0000256" key="1">
    <source>
        <dbReference type="SAM" id="Coils"/>
    </source>
</evidence>
<organism evidence="2 3">
    <name type="scientific">Methanoplanus endosymbiosus</name>
    <dbReference type="NCBI Taxonomy" id="33865"/>
    <lineage>
        <taxon>Archaea</taxon>
        <taxon>Methanobacteriati</taxon>
        <taxon>Methanobacteriota</taxon>
        <taxon>Stenosarchaea group</taxon>
        <taxon>Methanomicrobia</taxon>
        <taxon>Methanomicrobiales</taxon>
        <taxon>Methanomicrobiaceae</taxon>
        <taxon>Methanoplanus</taxon>
    </lineage>
</organism>
<gene>
    <name evidence="2" type="ORF">L6E24_06385</name>
</gene>
<dbReference type="EMBL" id="CP096115">
    <property type="protein sequence ID" value="UUX93738.1"/>
    <property type="molecule type" value="Genomic_DNA"/>
</dbReference>
<feature type="coiled-coil region" evidence="1">
    <location>
        <begin position="17"/>
        <end position="51"/>
    </location>
</feature>
<name>A0A9E7PNW6_9EURY</name>
<evidence type="ECO:0000313" key="2">
    <source>
        <dbReference type="EMBL" id="UUX93738.1"/>
    </source>
</evidence>
<accession>A0A9E7PNW6</accession>
<dbReference type="GeneID" id="74307310"/>
<sequence length="200" mass="23656">MNIKELFKRNQFDKLKIPELQEEEFKLKSRINRLRKEIDKIEKEKKLKFSEGVGADLIKKKMIAQELKQLDMEAKLKVRNFMGMHKQYMFITNLIVIKKYQRELQKTQIWSKIQNISPEVFESSLIKVNLAGKGFDNVLDNLNQIFAMDIADSDSDLDDSEKEMFEIWNNVETGTLDLDEADHMFSIEKDIEKAMEESER</sequence>
<proteinExistence type="predicted"/>
<keyword evidence="3" id="KW-1185">Reference proteome</keyword>
<dbReference type="RefSeq" id="WP_257743874.1">
    <property type="nucleotide sequence ID" value="NZ_CP096115.1"/>
</dbReference>
<dbReference type="Proteomes" id="UP001060368">
    <property type="component" value="Chromosome"/>
</dbReference>
<dbReference type="KEGG" id="mend:L6E24_06385"/>
<evidence type="ECO:0000313" key="3">
    <source>
        <dbReference type="Proteomes" id="UP001060368"/>
    </source>
</evidence>
<reference evidence="2" key="1">
    <citation type="submission" date="2022-04" db="EMBL/GenBank/DDBJ databases">
        <title>Complete genome of Methanoplanus endosymbiosus DSM 3599.</title>
        <authorList>
            <person name="Chen S.-C."/>
            <person name="You Y.-T."/>
            <person name="Zhou Y.-Z."/>
            <person name="Lai M.-C."/>
        </authorList>
    </citation>
    <scope>NUCLEOTIDE SEQUENCE</scope>
    <source>
        <strain evidence="2">DSM 3599</strain>
    </source>
</reference>